<dbReference type="EMBL" id="MQUQ01000007">
    <property type="protein sequence ID" value="OLZ51661.1"/>
    <property type="molecule type" value="Genomic_DNA"/>
</dbReference>
<protein>
    <submittedName>
        <fullName evidence="1">Uncharacterized protein</fullName>
    </submittedName>
</protein>
<evidence type="ECO:0000313" key="1">
    <source>
        <dbReference type="EMBL" id="OLZ51661.1"/>
    </source>
</evidence>
<name>A0A1R0KU79_9PSEU</name>
<organism evidence="1 2">
    <name type="scientific">Amycolatopsis coloradensis</name>
    <dbReference type="NCBI Taxonomy" id="76021"/>
    <lineage>
        <taxon>Bacteria</taxon>
        <taxon>Bacillati</taxon>
        <taxon>Actinomycetota</taxon>
        <taxon>Actinomycetes</taxon>
        <taxon>Pseudonocardiales</taxon>
        <taxon>Pseudonocardiaceae</taxon>
        <taxon>Amycolatopsis</taxon>
    </lineage>
</organism>
<dbReference type="AlphaFoldDB" id="A0A1R0KU79"/>
<keyword evidence="2" id="KW-1185">Reference proteome</keyword>
<accession>A0A1R0KU79</accession>
<gene>
    <name evidence="1" type="ORF">BS329_15455</name>
</gene>
<comment type="caution">
    <text evidence="1">The sequence shown here is derived from an EMBL/GenBank/DDBJ whole genome shotgun (WGS) entry which is preliminary data.</text>
</comment>
<sequence length="156" mass="16854">MTTMLVRPQTGDIIIGTCQTRGPERTGRITEVLGPIPDGGEYRYRIDDAAPDRAAGAASVIVAFLRFGDQCRYCQGAIEMTDPSGRSLTDWRHVTSQASSCPPGTPRLHGSVPPATVRPRCPDCRSFAVRTEPEPPTFDLTSCPACGYEHRFATGA</sequence>
<reference evidence="1 2" key="1">
    <citation type="submission" date="2016-01" db="EMBL/GenBank/DDBJ databases">
        <title>Amycolatopsis coloradensis genome sequencing and assembly.</title>
        <authorList>
            <person name="Mayilraj S."/>
        </authorList>
    </citation>
    <scope>NUCLEOTIDE SEQUENCE [LARGE SCALE GENOMIC DNA]</scope>
    <source>
        <strain evidence="1 2">DSM 44225</strain>
    </source>
</reference>
<dbReference type="Proteomes" id="UP000187486">
    <property type="component" value="Unassembled WGS sequence"/>
</dbReference>
<evidence type="ECO:0000313" key="2">
    <source>
        <dbReference type="Proteomes" id="UP000187486"/>
    </source>
</evidence>
<proteinExistence type="predicted"/>
<dbReference type="RefSeq" id="WP_076161262.1">
    <property type="nucleotide sequence ID" value="NZ_MQUQ01000007.1"/>
</dbReference>